<keyword evidence="1" id="KW-1133">Transmembrane helix</keyword>
<gene>
    <name evidence="2" type="ORF">ABU614_07175</name>
</gene>
<proteinExistence type="predicted"/>
<accession>A0AAU8MW45</accession>
<evidence type="ECO:0000256" key="1">
    <source>
        <dbReference type="SAM" id="Phobius"/>
    </source>
</evidence>
<protein>
    <recommendedName>
        <fullName evidence="3">Transmembrane protein</fullName>
    </recommendedName>
</protein>
<evidence type="ECO:0008006" key="3">
    <source>
        <dbReference type="Google" id="ProtNLM"/>
    </source>
</evidence>
<dbReference type="RefSeq" id="WP_363799873.1">
    <property type="nucleotide sequence ID" value="NZ_CP159925.1"/>
</dbReference>
<dbReference type="AlphaFoldDB" id="A0AAU8MW45"/>
<name>A0AAU8MW45_9GAMM</name>
<organism evidence="2">
    <name type="scientific">Lysobacter firmicutimachus</name>
    <dbReference type="NCBI Taxonomy" id="1792846"/>
    <lineage>
        <taxon>Bacteria</taxon>
        <taxon>Pseudomonadati</taxon>
        <taxon>Pseudomonadota</taxon>
        <taxon>Gammaproteobacteria</taxon>
        <taxon>Lysobacterales</taxon>
        <taxon>Lysobacteraceae</taxon>
        <taxon>Lysobacter</taxon>
    </lineage>
</organism>
<keyword evidence="1" id="KW-0812">Transmembrane</keyword>
<dbReference type="EMBL" id="CP159925">
    <property type="protein sequence ID" value="XCO76557.1"/>
    <property type="molecule type" value="Genomic_DNA"/>
</dbReference>
<reference evidence="2" key="1">
    <citation type="submission" date="2024-06" db="EMBL/GenBank/DDBJ databases">
        <authorList>
            <person name="Li S."/>
        </authorList>
    </citation>
    <scope>NUCLEOTIDE SEQUENCE</scope>
    <source>
        <strain evidence="2">SR10</strain>
    </source>
</reference>
<evidence type="ECO:0000313" key="2">
    <source>
        <dbReference type="EMBL" id="XCO76557.1"/>
    </source>
</evidence>
<feature type="transmembrane region" description="Helical" evidence="1">
    <location>
        <begin position="14"/>
        <end position="35"/>
    </location>
</feature>
<keyword evidence="1" id="KW-0472">Membrane</keyword>
<sequence>MAAALSLYEHDPAAYWPTAAPTLHWFAAAIGLSLLGGVLTPWLGLLSGASICIGWCLGAWAVSPGALALALAALALSLLGPGAYSMDAHLFGRRVLRLPERRP</sequence>